<keyword evidence="1" id="KW-1133">Transmembrane helix</keyword>
<reference evidence="2" key="1">
    <citation type="submission" date="2021-06" db="EMBL/GenBank/DDBJ databases">
        <authorList>
            <person name="Hodson N. C."/>
            <person name="Mongue J. A."/>
            <person name="Jaron S. K."/>
        </authorList>
    </citation>
    <scope>NUCLEOTIDE SEQUENCE</scope>
</reference>
<dbReference type="AlphaFoldDB" id="A0A8J2P8N3"/>
<protein>
    <submittedName>
        <fullName evidence="2">Uncharacterized protein</fullName>
    </submittedName>
</protein>
<dbReference type="EMBL" id="CAJVCH010191311">
    <property type="protein sequence ID" value="CAG7730247.1"/>
    <property type="molecule type" value="Genomic_DNA"/>
</dbReference>
<keyword evidence="3" id="KW-1185">Reference proteome</keyword>
<keyword evidence="1" id="KW-0472">Membrane</keyword>
<accession>A0A8J2P8N3</accession>
<organism evidence="2 3">
    <name type="scientific">Allacma fusca</name>
    <dbReference type="NCBI Taxonomy" id="39272"/>
    <lineage>
        <taxon>Eukaryota</taxon>
        <taxon>Metazoa</taxon>
        <taxon>Ecdysozoa</taxon>
        <taxon>Arthropoda</taxon>
        <taxon>Hexapoda</taxon>
        <taxon>Collembola</taxon>
        <taxon>Symphypleona</taxon>
        <taxon>Sminthuridae</taxon>
        <taxon>Allacma</taxon>
    </lineage>
</organism>
<evidence type="ECO:0000313" key="3">
    <source>
        <dbReference type="Proteomes" id="UP000708208"/>
    </source>
</evidence>
<keyword evidence="1" id="KW-0812">Transmembrane</keyword>
<comment type="caution">
    <text evidence="2">The sequence shown here is derived from an EMBL/GenBank/DDBJ whole genome shotgun (WGS) entry which is preliminary data.</text>
</comment>
<feature type="transmembrane region" description="Helical" evidence="1">
    <location>
        <begin position="23"/>
        <end position="45"/>
    </location>
</feature>
<evidence type="ECO:0000256" key="1">
    <source>
        <dbReference type="SAM" id="Phobius"/>
    </source>
</evidence>
<name>A0A8J2P8N3_9HEXA</name>
<gene>
    <name evidence="2" type="ORF">AFUS01_LOCUS18906</name>
</gene>
<proteinExistence type="predicted"/>
<sequence>MGLLAWGEAIRKLTIFSLSSLEIVGLLLTLSVIVYCTPKFFIVIYKLWIAPACRKNVNFLKMGEWAH</sequence>
<dbReference type="Proteomes" id="UP000708208">
    <property type="component" value="Unassembled WGS sequence"/>
</dbReference>
<evidence type="ECO:0000313" key="2">
    <source>
        <dbReference type="EMBL" id="CAG7730247.1"/>
    </source>
</evidence>